<accession>A0A0R2AH63</accession>
<dbReference type="GO" id="GO:0006281">
    <property type="term" value="P:DNA repair"/>
    <property type="evidence" value="ECO:0007669"/>
    <property type="project" value="InterPro"/>
</dbReference>
<dbReference type="PANTHER" id="PTHR21180:SF32">
    <property type="entry name" value="ENDONUCLEASE_EXONUCLEASE_PHOSPHATASE FAMILY DOMAIN-CONTAINING PROTEIN 1"/>
    <property type="match status" value="1"/>
</dbReference>
<gene>
    <name evidence="3" type="ORF">FC14_GL001631</name>
</gene>
<keyword evidence="1" id="KW-0472">Membrane</keyword>
<dbReference type="GO" id="GO:0015627">
    <property type="term" value="C:type II protein secretion system complex"/>
    <property type="evidence" value="ECO:0007669"/>
    <property type="project" value="TreeGrafter"/>
</dbReference>
<feature type="domain" description="Helix-hairpin-helix DNA-binding motif class 1" evidence="2">
    <location>
        <begin position="185"/>
        <end position="204"/>
    </location>
</feature>
<evidence type="ECO:0000313" key="3">
    <source>
        <dbReference type="EMBL" id="KRM64980.1"/>
    </source>
</evidence>
<reference evidence="3 4" key="1">
    <citation type="journal article" date="2015" name="Genome Announc.">
        <title>Expanding the biotechnology potential of lactobacilli through comparative genomics of 213 strains and associated genera.</title>
        <authorList>
            <person name="Sun Z."/>
            <person name="Harris H.M."/>
            <person name="McCann A."/>
            <person name="Guo C."/>
            <person name="Argimon S."/>
            <person name="Zhang W."/>
            <person name="Yang X."/>
            <person name="Jeffery I.B."/>
            <person name="Cooney J.C."/>
            <person name="Kagawa T.F."/>
            <person name="Liu W."/>
            <person name="Song Y."/>
            <person name="Salvetti E."/>
            <person name="Wrobel A."/>
            <person name="Rasinkangas P."/>
            <person name="Parkhill J."/>
            <person name="Rea M.C."/>
            <person name="O'Sullivan O."/>
            <person name="Ritari J."/>
            <person name="Douillard F.P."/>
            <person name="Paul Ross R."/>
            <person name="Yang R."/>
            <person name="Briner A.E."/>
            <person name="Felis G.E."/>
            <person name="de Vos W.M."/>
            <person name="Barrangou R."/>
            <person name="Klaenhammer T.R."/>
            <person name="Caufield P.W."/>
            <person name="Cui Y."/>
            <person name="Zhang H."/>
            <person name="O'Toole P.W."/>
        </authorList>
    </citation>
    <scope>NUCLEOTIDE SEQUENCE [LARGE SCALE GENOMIC DNA]</scope>
    <source>
        <strain evidence="3 4">DSM 20509</strain>
    </source>
</reference>
<dbReference type="Gene3D" id="1.10.150.280">
    <property type="entry name" value="AF1531-like domain"/>
    <property type="match status" value="1"/>
</dbReference>
<keyword evidence="1" id="KW-0812">Transmembrane</keyword>
<keyword evidence="4" id="KW-1185">Reference proteome</keyword>
<dbReference type="GO" id="GO:0003677">
    <property type="term" value="F:DNA binding"/>
    <property type="evidence" value="ECO:0007669"/>
    <property type="project" value="InterPro"/>
</dbReference>
<dbReference type="Pfam" id="PF12836">
    <property type="entry name" value="HHH_3"/>
    <property type="match status" value="1"/>
</dbReference>
<dbReference type="InterPro" id="IPR003583">
    <property type="entry name" value="Hlx-hairpin-Hlx_DNA-bd_motif"/>
</dbReference>
<dbReference type="PANTHER" id="PTHR21180">
    <property type="entry name" value="ENDONUCLEASE/EXONUCLEASE/PHOSPHATASE FAMILY DOMAIN-CONTAINING PROTEIN 1"/>
    <property type="match status" value="1"/>
</dbReference>
<dbReference type="SUPFAM" id="SSF47781">
    <property type="entry name" value="RuvA domain 2-like"/>
    <property type="match status" value="1"/>
</dbReference>
<name>A0A0R2AH63_9LACO</name>
<dbReference type="EMBL" id="AYYP01000022">
    <property type="protein sequence ID" value="KRM64980.1"/>
    <property type="molecule type" value="Genomic_DNA"/>
</dbReference>
<dbReference type="InterPro" id="IPR051675">
    <property type="entry name" value="Endo/Exo/Phosphatase_dom_1"/>
</dbReference>
<dbReference type="AlphaFoldDB" id="A0A0R2AH63"/>
<dbReference type="Pfam" id="PF10531">
    <property type="entry name" value="SLBB"/>
    <property type="match status" value="1"/>
</dbReference>
<evidence type="ECO:0000259" key="2">
    <source>
        <dbReference type="SMART" id="SM00278"/>
    </source>
</evidence>
<protein>
    <submittedName>
        <fullName evidence="3">ComE operon protein 1</fullName>
    </submittedName>
</protein>
<feature type="transmembrane region" description="Helical" evidence="1">
    <location>
        <begin position="20"/>
        <end position="38"/>
    </location>
</feature>
<dbReference type="GO" id="GO:0015628">
    <property type="term" value="P:protein secretion by the type II secretion system"/>
    <property type="evidence" value="ECO:0007669"/>
    <property type="project" value="TreeGrafter"/>
</dbReference>
<dbReference type="InterPro" id="IPR010994">
    <property type="entry name" value="RuvA_2-like"/>
</dbReference>
<organism evidence="3 4">
    <name type="scientific">Ligilactobacillus agilis DSM 20509</name>
    <dbReference type="NCBI Taxonomy" id="1423718"/>
    <lineage>
        <taxon>Bacteria</taxon>
        <taxon>Bacillati</taxon>
        <taxon>Bacillota</taxon>
        <taxon>Bacilli</taxon>
        <taxon>Lactobacillales</taxon>
        <taxon>Lactobacillaceae</taxon>
        <taxon>Ligilactobacillus</taxon>
    </lineage>
</organism>
<dbReference type="Proteomes" id="UP000051008">
    <property type="component" value="Unassembled WGS sequence"/>
</dbReference>
<feature type="domain" description="Helix-hairpin-helix DNA-binding motif class 1" evidence="2">
    <location>
        <begin position="215"/>
        <end position="234"/>
    </location>
</feature>
<dbReference type="Gene3D" id="3.10.20.600">
    <property type="match status" value="1"/>
</dbReference>
<dbReference type="PATRIC" id="fig|1423718.3.peg.1696"/>
<dbReference type="SMART" id="SM00278">
    <property type="entry name" value="HhH1"/>
    <property type="match status" value="2"/>
</dbReference>
<dbReference type="NCBIfam" id="TIGR00426">
    <property type="entry name" value="competence protein ComEA helix-hairpin-helix repeat region"/>
    <property type="match status" value="1"/>
</dbReference>
<keyword evidence="1" id="KW-1133">Transmembrane helix</keyword>
<dbReference type="InterPro" id="IPR019554">
    <property type="entry name" value="Soluble_ligand-bd"/>
</dbReference>
<sequence length="237" mass="25495">MKGGKKMLTELMEFWEENKFKLCLLGIVLLLGGGYFAWNRVTKPGEDSLMAVTSSSGVSSQLSATVSQFSQNKTATRIYVDVKGAVKKPGVYQVPANVRVNYVLAKAGGLTADADLKQVNLASQLVDQMIVYIPQQGETPEINSPILIKNQAASAETEATSEVAGTEGQGETDASKINLNTATKEQLMELTGIGDKKAEQIIAYRQEHGKFNSIDDLKNVSGIGDKTFASISSRLTV</sequence>
<comment type="caution">
    <text evidence="3">The sequence shown here is derived from an EMBL/GenBank/DDBJ whole genome shotgun (WGS) entry which is preliminary data.</text>
</comment>
<dbReference type="InterPro" id="IPR004509">
    <property type="entry name" value="Competence_ComEA_HhH"/>
</dbReference>
<proteinExistence type="predicted"/>
<evidence type="ECO:0000313" key="4">
    <source>
        <dbReference type="Proteomes" id="UP000051008"/>
    </source>
</evidence>
<evidence type="ECO:0000256" key="1">
    <source>
        <dbReference type="SAM" id="Phobius"/>
    </source>
</evidence>